<evidence type="ECO:0000313" key="10">
    <source>
        <dbReference type="Proteomes" id="UP000261360"/>
    </source>
</evidence>
<name>A0A3B4WL02_SERLL</name>
<dbReference type="Proteomes" id="UP000261360">
    <property type="component" value="Unplaced"/>
</dbReference>
<evidence type="ECO:0000259" key="8">
    <source>
        <dbReference type="SMART" id="SM01089"/>
    </source>
</evidence>
<organism evidence="9 10">
    <name type="scientific">Seriola lalandi dorsalis</name>
    <dbReference type="NCBI Taxonomy" id="1841481"/>
    <lineage>
        <taxon>Eukaryota</taxon>
        <taxon>Metazoa</taxon>
        <taxon>Chordata</taxon>
        <taxon>Craniata</taxon>
        <taxon>Vertebrata</taxon>
        <taxon>Euteleostomi</taxon>
        <taxon>Actinopterygii</taxon>
        <taxon>Neopterygii</taxon>
        <taxon>Teleostei</taxon>
        <taxon>Neoteleostei</taxon>
        <taxon>Acanthomorphata</taxon>
        <taxon>Carangaria</taxon>
        <taxon>Carangiformes</taxon>
        <taxon>Carangidae</taxon>
        <taxon>Seriola</taxon>
    </lineage>
</organism>
<sequence>MKSQKLGFLSSLLFKWQSQATFVGKAMLPVLLLIRLVTLGAAAQTAWLDDEREFICNSRRIGCDVACFNEAMPLSPARLWTIQLLLVLAPGLVFLCYLIHLTNQEIQVRTRNEEVKGHALGVYLACTAFVILVEVGFIVAQSLLYGFWVDTHYICQASPCVSRTDCYIPHALEKTIFQFIMLTASCISLLLSVVELVCVLLRAKVRHGQPDGAKALQSWSGVEESWSFLSQLLALWHSHAGLLGKTILPVLQLIRLVIIGAAVQPVWQGDLGDFVCDTIHPGCKHAGFNEIFPFSLRNYWTLQVLLVLAPGLIFFCYLIYIIIMEETRSPETWVKGQVLGAYLGLLTAVILVEVGFAVGQALIFGFSLSTNSVISAGPCFGGVLCHTSQATEKMVFMVIMLCVACLSSLLTLVEMCMVLKSERPWGKSRYKMSEASGFEMSPFKEKTTEDNESCTTPNI</sequence>
<dbReference type="InterPro" id="IPR013092">
    <property type="entry name" value="Connexin_N"/>
</dbReference>
<dbReference type="OrthoDB" id="8899301at2759"/>
<dbReference type="RefSeq" id="XP_023276029.1">
    <property type="nucleotide sequence ID" value="XM_023420261.1"/>
</dbReference>
<proteinExistence type="predicted"/>
<reference evidence="9" key="1">
    <citation type="submission" date="2025-08" db="UniProtKB">
        <authorList>
            <consortium name="Ensembl"/>
        </authorList>
    </citation>
    <scope>IDENTIFICATION</scope>
</reference>
<feature type="domain" description="Connexin cysteine-rich" evidence="8">
    <location>
        <begin position="133"/>
        <end position="199"/>
    </location>
</feature>
<feature type="domain" description="Connexin cysteine-rich" evidence="8">
    <location>
        <begin position="352"/>
        <end position="418"/>
    </location>
</feature>
<keyword evidence="4 6" id="KW-1133">Transmembrane helix</keyword>
<evidence type="ECO:0000256" key="2">
    <source>
        <dbReference type="ARBA" id="ARBA00022475"/>
    </source>
</evidence>
<dbReference type="InterPro" id="IPR019570">
    <property type="entry name" value="Connexin_CCC"/>
</dbReference>
<evidence type="ECO:0000256" key="1">
    <source>
        <dbReference type="ARBA" id="ARBA00004651"/>
    </source>
</evidence>
<dbReference type="Gene3D" id="1.20.1440.80">
    <property type="entry name" value="Gap junction channel protein cysteine-rich domain"/>
    <property type="match status" value="2"/>
</dbReference>
<dbReference type="Pfam" id="PF00029">
    <property type="entry name" value="Connexin"/>
    <property type="match status" value="3"/>
</dbReference>
<dbReference type="PANTHER" id="PTHR11984">
    <property type="entry name" value="CONNEXIN"/>
    <property type="match status" value="1"/>
</dbReference>
<dbReference type="GeneTree" id="ENSGT01150000286980"/>
<evidence type="ECO:0000256" key="4">
    <source>
        <dbReference type="ARBA" id="ARBA00022989"/>
    </source>
</evidence>
<protein>
    <submittedName>
        <fullName evidence="9">Uncharacterized LOC111665307</fullName>
    </submittedName>
</protein>
<feature type="transmembrane region" description="Helical" evidence="6">
    <location>
        <begin position="176"/>
        <end position="201"/>
    </location>
</feature>
<evidence type="ECO:0000256" key="5">
    <source>
        <dbReference type="ARBA" id="ARBA00023136"/>
    </source>
</evidence>
<dbReference type="AlphaFoldDB" id="A0A3B4WL02"/>
<keyword evidence="10" id="KW-1185">Reference proteome</keyword>
<dbReference type="KEGG" id="slal:111665307"/>
<evidence type="ECO:0000313" key="9">
    <source>
        <dbReference type="Ensembl" id="ENSSLDP00000004640.1"/>
    </source>
</evidence>
<accession>A0A3B4WL02</accession>
<evidence type="ECO:0000256" key="6">
    <source>
        <dbReference type="SAM" id="Phobius"/>
    </source>
</evidence>
<feature type="domain" description="Connexin N-terminal" evidence="7">
    <location>
        <begin position="45"/>
        <end position="78"/>
    </location>
</feature>
<feature type="transmembrane region" description="Helical" evidence="6">
    <location>
        <begin position="394"/>
        <end position="419"/>
    </location>
</feature>
<feature type="transmembrane region" description="Helical" evidence="6">
    <location>
        <begin position="343"/>
        <end position="366"/>
    </location>
</feature>
<dbReference type="PRINTS" id="PR00206">
    <property type="entry name" value="CONNEXIN"/>
</dbReference>
<feature type="transmembrane region" description="Helical" evidence="6">
    <location>
        <begin position="120"/>
        <end position="140"/>
    </location>
</feature>
<dbReference type="GeneID" id="111665307"/>
<keyword evidence="3 6" id="KW-0812">Transmembrane</keyword>
<dbReference type="SMART" id="SM00037">
    <property type="entry name" value="CNX"/>
    <property type="match status" value="2"/>
</dbReference>
<dbReference type="InterPro" id="IPR000500">
    <property type="entry name" value="Connexin"/>
</dbReference>
<dbReference type="STRING" id="1841481.ENSSLDP00000004640"/>
<comment type="subcellular location">
    <subcellularLocation>
        <location evidence="1">Cell membrane</location>
        <topology evidence="1">Multi-pass membrane protein</topology>
    </subcellularLocation>
</comment>
<dbReference type="InterPro" id="IPR038359">
    <property type="entry name" value="Connexin_N_sf"/>
</dbReference>
<dbReference type="GO" id="GO:0007267">
    <property type="term" value="P:cell-cell signaling"/>
    <property type="evidence" value="ECO:0007669"/>
    <property type="project" value="TreeGrafter"/>
</dbReference>
<dbReference type="PANTHER" id="PTHR11984:SF109">
    <property type="entry name" value="CONNEXIN 28.1-RELATED"/>
    <property type="match status" value="1"/>
</dbReference>
<dbReference type="GO" id="GO:0005922">
    <property type="term" value="C:connexin complex"/>
    <property type="evidence" value="ECO:0007669"/>
    <property type="project" value="InterPro"/>
</dbReference>
<dbReference type="Ensembl" id="ENSSLDT00000004792.1">
    <property type="protein sequence ID" value="ENSSLDP00000004640.1"/>
    <property type="gene ID" value="ENSSLDG00000003699.1"/>
</dbReference>
<keyword evidence="5 6" id="KW-0472">Membrane</keyword>
<evidence type="ECO:0000256" key="3">
    <source>
        <dbReference type="ARBA" id="ARBA00022692"/>
    </source>
</evidence>
<dbReference type="GO" id="GO:0005243">
    <property type="term" value="F:gap junction channel activity"/>
    <property type="evidence" value="ECO:0007669"/>
    <property type="project" value="TreeGrafter"/>
</dbReference>
<feature type="transmembrane region" description="Helical" evidence="6">
    <location>
        <begin position="79"/>
        <end position="99"/>
    </location>
</feature>
<evidence type="ECO:0000259" key="7">
    <source>
        <dbReference type="SMART" id="SM00037"/>
    </source>
</evidence>
<feature type="domain" description="Connexin N-terminal" evidence="7">
    <location>
        <begin position="265"/>
        <end position="297"/>
    </location>
</feature>
<feature type="transmembrane region" description="Helical" evidence="6">
    <location>
        <begin position="300"/>
        <end position="323"/>
    </location>
</feature>
<dbReference type="SMART" id="SM01089">
    <property type="entry name" value="Connexin_CCC"/>
    <property type="match status" value="2"/>
</dbReference>
<keyword evidence="2" id="KW-1003">Cell membrane</keyword>
<reference evidence="9" key="2">
    <citation type="submission" date="2025-09" db="UniProtKB">
        <authorList>
            <consortium name="Ensembl"/>
        </authorList>
    </citation>
    <scope>IDENTIFICATION</scope>
</reference>